<comment type="caution">
    <text evidence="10">The sequence shown here is derived from an EMBL/GenBank/DDBJ whole genome shotgun (WGS) entry which is preliminary data.</text>
</comment>
<name>A0ABW3S0V3_9BACL</name>
<comment type="subcellular location">
    <subcellularLocation>
        <location evidence="1 9">Cell membrane</location>
        <topology evidence="1 9">Single-pass membrane protein</topology>
    </subcellularLocation>
</comment>
<keyword evidence="8 9" id="KW-0472">Membrane</keyword>
<keyword evidence="4 9" id="KW-0812">Transmembrane</keyword>
<dbReference type="PRINTS" id="PR01506">
    <property type="entry name" value="TATBPROTEIN"/>
</dbReference>
<accession>A0ABW3S0V3</accession>
<comment type="subunit">
    <text evidence="9">Forms a complex with TatC.</text>
</comment>
<dbReference type="InterPro" id="IPR006312">
    <property type="entry name" value="TatA/E"/>
</dbReference>
<keyword evidence="2 9" id="KW-0813">Transport</keyword>
<evidence type="ECO:0000256" key="7">
    <source>
        <dbReference type="ARBA" id="ARBA00023010"/>
    </source>
</evidence>
<dbReference type="RefSeq" id="WP_379320219.1">
    <property type="nucleotide sequence ID" value="NZ_JBHTLM010000011.1"/>
</dbReference>
<dbReference type="InterPro" id="IPR003369">
    <property type="entry name" value="TatA/B/E"/>
</dbReference>
<dbReference type="PANTHER" id="PTHR42982:SF1">
    <property type="entry name" value="SEC-INDEPENDENT PROTEIN TRANSLOCASE PROTEIN TATA"/>
    <property type="match status" value="1"/>
</dbReference>
<evidence type="ECO:0000256" key="1">
    <source>
        <dbReference type="ARBA" id="ARBA00004162"/>
    </source>
</evidence>
<keyword evidence="11" id="KW-1185">Reference proteome</keyword>
<dbReference type="Proteomes" id="UP001597262">
    <property type="component" value="Unassembled WGS sequence"/>
</dbReference>
<dbReference type="NCBIfam" id="NF011430">
    <property type="entry name" value="PRK14861.1"/>
    <property type="match status" value="1"/>
</dbReference>
<evidence type="ECO:0000256" key="3">
    <source>
        <dbReference type="ARBA" id="ARBA00022475"/>
    </source>
</evidence>
<comment type="similarity">
    <text evidence="9">Belongs to the TatA/E family.</text>
</comment>
<evidence type="ECO:0000256" key="5">
    <source>
        <dbReference type="ARBA" id="ARBA00022927"/>
    </source>
</evidence>
<keyword evidence="5 9" id="KW-0653">Protein transport</keyword>
<dbReference type="HAMAP" id="MF_00236">
    <property type="entry name" value="TatA_E"/>
    <property type="match status" value="1"/>
</dbReference>
<evidence type="ECO:0000256" key="6">
    <source>
        <dbReference type="ARBA" id="ARBA00022989"/>
    </source>
</evidence>
<proteinExistence type="inferred from homology"/>
<reference evidence="11" key="1">
    <citation type="journal article" date="2019" name="Int. J. Syst. Evol. Microbiol.">
        <title>The Global Catalogue of Microorganisms (GCM) 10K type strain sequencing project: providing services to taxonomists for standard genome sequencing and annotation.</title>
        <authorList>
            <consortium name="The Broad Institute Genomics Platform"/>
            <consortium name="The Broad Institute Genome Sequencing Center for Infectious Disease"/>
            <person name="Wu L."/>
            <person name="Ma J."/>
        </authorList>
    </citation>
    <scope>NUCLEOTIDE SEQUENCE [LARGE SCALE GENOMIC DNA]</scope>
    <source>
        <strain evidence="11">CCUG 59189</strain>
    </source>
</reference>
<evidence type="ECO:0000256" key="9">
    <source>
        <dbReference type="HAMAP-Rule" id="MF_00236"/>
    </source>
</evidence>
<evidence type="ECO:0000313" key="10">
    <source>
        <dbReference type="EMBL" id="MFD1177775.1"/>
    </source>
</evidence>
<keyword evidence="7 9" id="KW-0811">Translocation</keyword>
<dbReference type="PANTHER" id="PTHR42982">
    <property type="entry name" value="SEC-INDEPENDENT PROTEIN TRANSLOCASE PROTEIN TATA"/>
    <property type="match status" value="1"/>
</dbReference>
<evidence type="ECO:0000256" key="4">
    <source>
        <dbReference type="ARBA" id="ARBA00022692"/>
    </source>
</evidence>
<gene>
    <name evidence="9" type="primary">tatA</name>
    <name evidence="10" type="ORF">ACFQ3W_15900</name>
</gene>
<dbReference type="EMBL" id="JBHTLM010000011">
    <property type="protein sequence ID" value="MFD1177775.1"/>
    <property type="molecule type" value="Genomic_DNA"/>
</dbReference>
<dbReference type="NCBIfam" id="TIGR01411">
    <property type="entry name" value="tatAE"/>
    <property type="match status" value="1"/>
</dbReference>
<evidence type="ECO:0000256" key="8">
    <source>
        <dbReference type="ARBA" id="ARBA00023136"/>
    </source>
</evidence>
<evidence type="ECO:0000313" key="11">
    <source>
        <dbReference type="Proteomes" id="UP001597262"/>
    </source>
</evidence>
<keyword evidence="6 9" id="KW-1133">Transmembrane helix</keyword>
<comment type="function">
    <text evidence="9">Part of the twin-arginine translocation (Tat) system that transports large folded proteins containing a characteristic twin-arginine motif in their signal peptide across membranes. TatA could form the protein-conducting channel of the Tat system.</text>
</comment>
<evidence type="ECO:0000256" key="2">
    <source>
        <dbReference type="ARBA" id="ARBA00022448"/>
    </source>
</evidence>
<dbReference type="Pfam" id="PF02416">
    <property type="entry name" value="TatA_B_E"/>
    <property type="match status" value="1"/>
</dbReference>
<dbReference type="Gene3D" id="1.20.5.3310">
    <property type="match status" value="1"/>
</dbReference>
<protein>
    <recommendedName>
        <fullName evidence="9">Sec-independent protein translocase protein TatA</fullName>
    </recommendedName>
</protein>
<organism evidence="10 11">
    <name type="scientific">Paenibacillus puldeungensis</name>
    <dbReference type="NCBI Taxonomy" id="696536"/>
    <lineage>
        <taxon>Bacteria</taxon>
        <taxon>Bacillati</taxon>
        <taxon>Bacillota</taxon>
        <taxon>Bacilli</taxon>
        <taxon>Bacillales</taxon>
        <taxon>Paenibacillaceae</taxon>
        <taxon>Paenibacillus</taxon>
    </lineage>
</organism>
<keyword evidence="3 9" id="KW-1003">Cell membrane</keyword>
<sequence>MGRIGTMEIIVIASIALLIFGPTKLPQLGKAVGKTISGFKRGMSDIASDESKESEDKKN</sequence>